<evidence type="ECO:0000313" key="8">
    <source>
        <dbReference type="EMBL" id="KAH7321157.1"/>
    </source>
</evidence>
<keyword evidence="2" id="KW-0805">Transcription regulation</keyword>
<feature type="compositionally biased region" description="Basic and acidic residues" evidence="6">
    <location>
        <begin position="274"/>
        <end position="288"/>
    </location>
</feature>
<feature type="region of interest" description="Disordered" evidence="6">
    <location>
        <begin position="1"/>
        <end position="44"/>
    </location>
</feature>
<dbReference type="CDD" id="cd11404">
    <property type="entry name" value="bHLHzip_Mlx_like"/>
    <property type="match status" value="1"/>
</dbReference>
<dbReference type="EMBL" id="JAGPNK010000005">
    <property type="protein sequence ID" value="KAH7321157.1"/>
    <property type="molecule type" value="Genomic_DNA"/>
</dbReference>
<dbReference type="InterPro" id="IPR036638">
    <property type="entry name" value="HLH_DNA-bd_sf"/>
</dbReference>
<evidence type="ECO:0000256" key="1">
    <source>
        <dbReference type="ARBA" id="ARBA00004123"/>
    </source>
</evidence>
<dbReference type="Proteomes" id="UP000813444">
    <property type="component" value="Unassembled WGS sequence"/>
</dbReference>
<evidence type="ECO:0000256" key="5">
    <source>
        <dbReference type="ARBA" id="ARBA00023242"/>
    </source>
</evidence>
<feature type="region of interest" description="Disordered" evidence="6">
    <location>
        <begin position="184"/>
        <end position="426"/>
    </location>
</feature>
<sequence>MGSSQPPPNPFLPFGYSVDADQEPDQEPAPEPPEHAPGAPLLTDNDTRFLSSFFDSINSNQYNVASFGEGLVFSDPWLNLPPQFMGTTTSFGQQPGSTLVSPPDHAANEQLDLLRALPGHELMPPPPPPPSLGSSSSLQLPVSHAQAFTPVNPHPSSSSHHSQHSEDVLNAAATLMQNGNAARLNSFSDPAASPSRRHAGPPASHLQHQPLEEFKEDSRRGASASATTNAPENTFADWMYGAPELRGPRSAPVAPYAWGSDPNFNPLQAYTPAESKETLESMHQEQLKVLEAFKAAPSAPTTRAPSPTNGYEAPPAGAQSLKASNVSRREDMAAPPSKRRKSRNKMEDEEEAVVDDGDEDAEAPKPARRRKLKQERPPPTAAPATDESEDTGTSGKRRKSAVGGARPQRENLTEEQKRENHIRSEQKRRTLIKVGFEDMCELVPGLRGGGFSKSTMLTMAASWLEAVVQGNEELAAQLEKLEQQ</sequence>
<name>A0A8K0WST0_9HYPO</name>
<dbReference type="GO" id="GO:0000978">
    <property type="term" value="F:RNA polymerase II cis-regulatory region sequence-specific DNA binding"/>
    <property type="evidence" value="ECO:0007669"/>
    <property type="project" value="TreeGrafter"/>
</dbReference>
<dbReference type="GO" id="GO:0046983">
    <property type="term" value="F:protein dimerization activity"/>
    <property type="evidence" value="ECO:0007669"/>
    <property type="project" value="InterPro"/>
</dbReference>
<keyword evidence="5" id="KW-0539">Nucleus</keyword>
<evidence type="ECO:0000256" key="6">
    <source>
        <dbReference type="SAM" id="MobiDB-lite"/>
    </source>
</evidence>
<organism evidence="8 9">
    <name type="scientific">Stachybotrys elegans</name>
    <dbReference type="NCBI Taxonomy" id="80388"/>
    <lineage>
        <taxon>Eukaryota</taxon>
        <taxon>Fungi</taxon>
        <taxon>Dikarya</taxon>
        <taxon>Ascomycota</taxon>
        <taxon>Pezizomycotina</taxon>
        <taxon>Sordariomycetes</taxon>
        <taxon>Hypocreomycetidae</taxon>
        <taxon>Hypocreales</taxon>
        <taxon>Stachybotryaceae</taxon>
        <taxon>Stachybotrys</taxon>
    </lineage>
</organism>
<accession>A0A8K0WST0</accession>
<feature type="domain" description="BHLH" evidence="7">
    <location>
        <begin position="416"/>
        <end position="467"/>
    </location>
</feature>
<comment type="caution">
    <text evidence="8">The sequence shown here is derived from an EMBL/GenBank/DDBJ whole genome shotgun (WGS) entry which is preliminary data.</text>
</comment>
<feature type="region of interest" description="Disordered" evidence="6">
    <location>
        <begin position="118"/>
        <end position="139"/>
    </location>
</feature>
<dbReference type="InterPro" id="IPR011598">
    <property type="entry name" value="bHLH_dom"/>
</dbReference>
<dbReference type="PROSITE" id="PS50888">
    <property type="entry name" value="BHLH"/>
    <property type="match status" value="1"/>
</dbReference>
<dbReference type="PANTHER" id="PTHR15741:SF27">
    <property type="entry name" value="TRANSCRIPTION FACTOR AP-4"/>
    <property type="match status" value="1"/>
</dbReference>
<dbReference type="PANTHER" id="PTHR15741">
    <property type="entry name" value="BASIC HELIX-LOOP-HELIX ZIP TRANSCRIPTION FACTOR"/>
    <property type="match status" value="1"/>
</dbReference>
<dbReference type="GO" id="GO:0005634">
    <property type="term" value="C:nucleus"/>
    <property type="evidence" value="ECO:0007669"/>
    <property type="project" value="UniProtKB-SubCell"/>
</dbReference>
<dbReference type="SUPFAM" id="SSF47459">
    <property type="entry name" value="HLH, helix-loop-helix DNA-binding domain"/>
    <property type="match status" value="1"/>
</dbReference>
<evidence type="ECO:0000256" key="4">
    <source>
        <dbReference type="ARBA" id="ARBA00023163"/>
    </source>
</evidence>
<feature type="compositionally biased region" description="Basic and acidic residues" evidence="6">
    <location>
        <begin position="407"/>
        <end position="426"/>
    </location>
</feature>
<feature type="compositionally biased region" description="Low complexity" evidence="6">
    <location>
        <begin position="295"/>
        <end position="308"/>
    </location>
</feature>
<keyword evidence="3" id="KW-0238">DNA-binding</keyword>
<evidence type="ECO:0000256" key="3">
    <source>
        <dbReference type="ARBA" id="ARBA00023125"/>
    </source>
</evidence>
<feature type="compositionally biased region" description="Pro residues" evidence="6">
    <location>
        <begin position="1"/>
        <end position="11"/>
    </location>
</feature>
<keyword evidence="9" id="KW-1185">Reference proteome</keyword>
<proteinExistence type="predicted"/>
<dbReference type="InterPro" id="IPR052207">
    <property type="entry name" value="Max-like/E-box_TFs"/>
</dbReference>
<dbReference type="AlphaFoldDB" id="A0A8K0WST0"/>
<keyword evidence="4" id="KW-0804">Transcription</keyword>
<dbReference type="GO" id="GO:0000981">
    <property type="term" value="F:DNA-binding transcription factor activity, RNA polymerase II-specific"/>
    <property type="evidence" value="ECO:0007669"/>
    <property type="project" value="TreeGrafter"/>
</dbReference>
<evidence type="ECO:0000259" key="7">
    <source>
        <dbReference type="PROSITE" id="PS50888"/>
    </source>
</evidence>
<evidence type="ECO:0000313" key="9">
    <source>
        <dbReference type="Proteomes" id="UP000813444"/>
    </source>
</evidence>
<feature type="compositionally biased region" description="Basic and acidic residues" evidence="6">
    <location>
        <begin position="210"/>
        <end position="220"/>
    </location>
</feature>
<dbReference type="OrthoDB" id="5778525at2759"/>
<protein>
    <recommendedName>
        <fullName evidence="7">BHLH domain-containing protein</fullName>
    </recommendedName>
</protein>
<comment type="subcellular location">
    <subcellularLocation>
        <location evidence="1">Nucleus</location>
    </subcellularLocation>
</comment>
<evidence type="ECO:0000256" key="2">
    <source>
        <dbReference type="ARBA" id="ARBA00023015"/>
    </source>
</evidence>
<gene>
    <name evidence="8" type="ORF">B0I35DRAFT_477671</name>
</gene>
<reference evidence="8" key="1">
    <citation type="journal article" date="2021" name="Nat. Commun.">
        <title>Genetic determinants of endophytism in the Arabidopsis root mycobiome.</title>
        <authorList>
            <person name="Mesny F."/>
            <person name="Miyauchi S."/>
            <person name="Thiergart T."/>
            <person name="Pickel B."/>
            <person name="Atanasova L."/>
            <person name="Karlsson M."/>
            <person name="Huettel B."/>
            <person name="Barry K.W."/>
            <person name="Haridas S."/>
            <person name="Chen C."/>
            <person name="Bauer D."/>
            <person name="Andreopoulos W."/>
            <person name="Pangilinan J."/>
            <person name="LaButti K."/>
            <person name="Riley R."/>
            <person name="Lipzen A."/>
            <person name="Clum A."/>
            <person name="Drula E."/>
            <person name="Henrissat B."/>
            <person name="Kohler A."/>
            <person name="Grigoriev I.V."/>
            <person name="Martin F.M."/>
            <person name="Hacquard S."/>
        </authorList>
    </citation>
    <scope>NUCLEOTIDE SEQUENCE</scope>
    <source>
        <strain evidence="8">MPI-CAGE-CH-0235</strain>
    </source>
</reference>
<dbReference type="Gene3D" id="4.10.280.10">
    <property type="entry name" value="Helix-loop-helix DNA-binding domain"/>
    <property type="match status" value="1"/>
</dbReference>
<feature type="compositionally biased region" description="Acidic residues" evidence="6">
    <location>
        <begin position="347"/>
        <end position="361"/>
    </location>
</feature>